<keyword evidence="2" id="KW-0597">Phosphoprotein</keyword>
<evidence type="ECO:0000259" key="7">
    <source>
        <dbReference type="Pfam" id="PF11365"/>
    </source>
</evidence>
<dbReference type="GO" id="GO:0016020">
    <property type="term" value="C:membrane"/>
    <property type="evidence" value="ECO:0007669"/>
    <property type="project" value="UniProtKB-SubCell"/>
</dbReference>
<evidence type="ECO:0000256" key="5">
    <source>
        <dbReference type="SAM" id="Coils"/>
    </source>
</evidence>
<evidence type="ECO:0000256" key="6">
    <source>
        <dbReference type="SAM" id="MobiDB-lite"/>
    </source>
</evidence>
<evidence type="ECO:0000313" key="9">
    <source>
        <dbReference type="EMBL" id="KFW78605.1"/>
    </source>
</evidence>
<gene>
    <name evidence="9" type="ORF">N305_05277</name>
</gene>
<name>A0A093PWL2_9PASS</name>
<dbReference type="Pfam" id="PF14818">
    <property type="entry name" value="SOGA1-2-like_CC"/>
    <property type="match status" value="1"/>
</dbReference>
<dbReference type="InterPro" id="IPR027881">
    <property type="entry name" value="SOGA_CC"/>
</dbReference>
<dbReference type="InterPro" id="IPR049885">
    <property type="entry name" value="MTCL1-3"/>
</dbReference>
<organism evidence="9 10">
    <name type="scientific">Manacus vitellinus</name>
    <name type="common">golden-collared manakin</name>
    <dbReference type="NCBI Taxonomy" id="328815"/>
    <lineage>
        <taxon>Eukaryota</taxon>
        <taxon>Metazoa</taxon>
        <taxon>Chordata</taxon>
        <taxon>Craniata</taxon>
        <taxon>Vertebrata</taxon>
        <taxon>Euteleostomi</taxon>
        <taxon>Archelosauria</taxon>
        <taxon>Archosauria</taxon>
        <taxon>Dinosauria</taxon>
        <taxon>Saurischia</taxon>
        <taxon>Theropoda</taxon>
        <taxon>Coelurosauria</taxon>
        <taxon>Aves</taxon>
        <taxon>Neognathae</taxon>
        <taxon>Neoaves</taxon>
        <taxon>Telluraves</taxon>
        <taxon>Australaves</taxon>
        <taxon>Passeriformes</taxon>
        <taxon>Pipridae</taxon>
        <taxon>Manacus</taxon>
    </lineage>
</organism>
<accession>A0A093PWL2</accession>
<feature type="non-terminal residue" evidence="9">
    <location>
        <position position="766"/>
    </location>
</feature>
<feature type="coiled-coil region" evidence="5">
    <location>
        <begin position="571"/>
        <end position="616"/>
    </location>
</feature>
<dbReference type="Pfam" id="PF11365">
    <property type="entry name" value="SOGA"/>
    <property type="match status" value="2"/>
</dbReference>
<feature type="domain" description="SOGA coiled-coil" evidence="7">
    <location>
        <begin position="6"/>
        <end position="100"/>
    </location>
</feature>
<dbReference type="Proteomes" id="UP000053258">
    <property type="component" value="Unassembled WGS sequence"/>
</dbReference>
<keyword evidence="3 5" id="KW-0175">Coiled coil</keyword>
<reference evidence="9 10" key="1">
    <citation type="submission" date="2014-06" db="EMBL/GenBank/DDBJ databases">
        <title>Genome evolution of avian class.</title>
        <authorList>
            <person name="Zhang G."/>
            <person name="Li C."/>
        </authorList>
    </citation>
    <scope>NUCLEOTIDE SEQUENCE [LARGE SCALE GENOMIC DNA]</scope>
    <source>
        <strain evidence="9">BGI_N305</strain>
    </source>
</reference>
<dbReference type="STRING" id="328815.ENSMVIP00005021145"/>
<keyword evidence="10" id="KW-1185">Reference proteome</keyword>
<dbReference type="AlphaFoldDB" id="A0A093PWL2"/>
<sequence>PCPQEDSADLKCQLHFAKEESALMCKKLTKLAKENDGMKEELLKYRSLYGDLDSSLSVEELADSPHSREAELKVHLKLVEEEANILSRRIVELEVENRGLRAEMDDMKGQGDRELPGQDTRFLYKSDHELDVTLSEDSCSVVSEPSQEELATAKVQISELSGKVKKLQYENRVLLSNLQRCDLASCQTTRPMLETDAEAGDSAQCVPTVGWRDSTGEADGQDRVPGNGKVLDGPAKVLKPKDLETLLGIRDQATLVSKAIDVLISDANGFTSGLKACLDNECAGVLLGEAVGSGGESPSDAKLMNVLLMRLGVLQQDLGCLVRKVDHLTGGIKEHTDSFHFSSSHDVTKEGLQKDHSSDFQQPDFRDADPFRIPHAKDTDPTHPRSYKTCRPEENDSYATEMKELQLVLSEANESLRGLQEQLSQERQLRKDEVDNFSQKICQLKEDHQKALLRREFELQSLNLQRRLEQKFWSQEKNLLVQESQQFRQSFLLLFMKLKWFLKRWRQGKMVHSEGEDFLEVNSMKELYLLLEEEELAPQQQADNKMCAGDTWTPNTPNECIKTLADMKVTLKELCTELREERSGASELQQQFTKAKAAWEMERAELKCHIAQLESKAGKGIAERALPDWKVALKREREEHQHLLAESYSAVMDLTKQLQISEKNWNQEKVELLARFKEEQQQAEQQAKDLQNKLNQLQKGSNPWALKHSEMEKHGSNWKEALNEKITDKETISETEAKGTNLKRTKSVSSMSEFESLLDCSPYLPG</sequence>
<proteinExistence type="predicted"/>
<feature type="compositionally biased region" description="Basic and acidic residues" evidence="6">
    <location>
        <begin position="346"/>
        <end position="383"/>
    </location>
</feature>
<evidence type="ECO:0000313" key="10">
    <source>
        <dbReference type="Proteomes" id="UP000053258"/>
    </source>
</evidence>
<keyword evidence="4" id="KW-0472">Membrane</keyword>
<dbReference type="PANTHER" id="PTHR15742">
    <property type="entry name" value="GIRDIN"/>
    <property type="match status" value="1"/>
</dbReference>
<evidence type="ECO:0000256" key="1">
    <source>
        <dbReference type="ARBA" id="ARBA00004370"/>
    </source>
</evidence>
<feature type="non-terminal residue" evidence="9">
    <location>
        <position position="1"/>
    </location>
</feature>
<dbReference type="EMBL" id="KL670303">
    <property type="protein sequence ID" value="KFW78605.1"/>
    <property type="molecule type" value="Genomic_DNA"/>
</dbReference>
<dbReference type="PANTHER" id="PTHR15742:SF1">
    <property type="entry name" value="PROTEIN SOGA1"/>
    <property type="match status" value="1"/>
</dbReference>
<dbReference type="GO" id="GO:0010506">
    <property type="term" value="P:regulation of autophagy"/>
    <property type="evidence" value="ECO:0007669"/>
    <property type="project" value="InterPro"/>
</dbReference>
<feature type="coiled-coil region" evidence="5">
    <location>
        <begin position="395"/>
        <end position="436"/>
    </location>
</feature>
<feature type="domain" description="SOGA coiled-coil" evidence="7">
    <location>
        <begin position="124"/>
        <end position="174"/>
    </location>
</feature>
<evidence type="ECO:0000259" key="8">
    <source>
        <dbReference type="Pfam" id="PF14818"/>
    </source>
</evidence>
<dbReference type="GO" id="GO:0008286">
    <property type="term" value="P:insulin receptor signaling pathway"/>
    <property type="evidence" value="ECO:0007669"/>
    <property type="project" value="TreeGrafter"/>
</dbReference>
<feature type="coiled-coil region" evidence="5">
    <location>
        <begin position="76"/>
        <end position="110"/>
    </location>
</feature>
<feature type="region of interest" description="Disordered" evidence="6">
    <location>
        <begin position="342"/>
        <end position="391"/>
    </location>
</feature>
<dbReference type="GO" id="GO:0005615">
    <property type="term" value="C:extracellular space"/>
    <property type="evidence" value="ECO:0007669"/>
    <property type="project" value="InterPro"/>
</dbReference>
<feature type="domain" description="SOGA 1/2-like coiled-coil" evidence="8">
    <location>
        <begin position="652"/>
        <end position="704"/>
    </location>
</feature>
<protein>
    <submittedName>
        <fullName evidence="9">Protein SOGA1</fullName>
    </submittedName>
</protein>
<dbReference type="InterPro" id="IPR027882">
    <property type="entry name" value="SOGA1/2-like_CC"/>
</dbReference>
<evidence type="ECO:0000256" key="4">
    <source>
        <dbReference type="ARBA" id="ARBA00023136"/>
    </source>
</evidence>
<evidence type="ECO:0000256" key="2">
    <source>
        <dbReference type="ARBA" id="ARBA00022553"/>
    </source>
</evidence>
<dbReference type="OrthoDB" id="10036174at2759"/>
<evidence type="ECO:0000256" key="3">
    <source>
        <dbReference type="ARBA" id="ARBA00023054"/>
    </source>
</evidence>
<feature type="coiled-coil region" evidence="5">
    <location>
        <begin position="662"/>
        <end position="700"/>
    </location>
</feature>
<comment type="subcellular location">
    <subcellularLocation>
        <location evidence="1">Membrane</location>
    </subcellularLocation>
</comment>